<feature type="transmembrane region" description="Helical" evidence="1">
    <location>
        <begin position="12"/>
        <end position="30"/>
    </location>
</feature>
<name>A0A7M3SWM6_9FLAO</name>
<dbReference type="OrthoDB" id="6333271at2"/>
<organism evidence="2 3">
    <name type="scientific">Christiangramia aestuarii</name>
    <dbReference type="NCBI Taxonomy" id="1028746"/>
    <lineage>
        <taxon>Bacteria</taxon>
        <taxon>Pseudomonadati</taxon>
        <taxon>Bacteroidota</taxon>
        <taxon>Flavobacteriia</taxon>
        <taxon>Flavobacteriales</taxon>
        <taxon>Flavobacteriaceae</taxon>
        <taxon>Christiangramia</taxon>
    </lineage>
</organism>
<keyword evidence="1" id="KW-0472">Membrane</keyword>
<reference evidence="2 3" key="1">
    <citation type="submission" date="2019-07" db="EMBL/GenBank/DDBJ databases">
        <title>Gramella aestuarii sp. nov., isolated from a tidal flat, and emended description of Gramella echinicola.</title>
        <authorList>
            <person name="Liu L."/>
        </authorList>
    </citation>
    <scope>NUCLEOTIDE SEQUENCE [LARGE SCALE GENOMIC DNA]</scope>
    <source>
        <strain evidence="2 3">BS12</strain>
    </source>
</reference>
<protein>
    <submittedName>
        <fullName evidence="2">Uncharacterized protein</fullName>
    </submittedName>
</protein>
<accession>A0A7M3SWM6</accession>
<feature type="transmembrane region" description="Helical" evidence="1">
    <location>
        <begin position="42"/>
        <end position="61"/>
    </location>
</feature>
<evidence type="ECO:0000313" key="3">
    <source>
        <dbReference type="Proteomes" id="UP000460416"/>
    </source>
</evidence>
<sequence>MGIAILENWPTPISVFLLVTILFLVALFYAANFKSEKSELKFEDLILVIFTGIGALVTYWLNVSLDIGVVLAAGITGLFSSFLPFINRRSDILRELPVAVYCGAFAGMTSPLVAGGYGFIMAAGLFSGLLLVISKSTLNGFGGKLGSIAFGGVCLVSLLIYLAS</sequence>
<keyword evidence="3" id="KW-1185">Reference proteome</keyword>
<dbReference type="EMBL" id="VJVW01000001">
    <property type="protein sequence ID" value="MUP41007.1"/>
    <property type="molecule type" value="Genomic_DNA"/>
</dbReference>
<feature type="transmembrane region" description="Helical" evidence="1">
    <location>
        <begin position="98"/>
        <end position="125"/>
    </location>
</feature>
<proteinExistence type="predicted"/>
<gene>
    <name evidence="2" type="ORF">FLP08_00330</name>
</gene>
<dbReference type="AlphaFoldDB" id="A0A7M3SWM6"/>
<keyword evidence="1" id="KW-0812">Transmembrane</keyword>
<evidence type="ECO:0000256" key="1">
    <source>
        <dbReference type="SAM" id="Phobius"/>
    </source>
</evidence>
<feature type="transmembrane region" description="Helical" evidence="1">
    <location>
        <begin position="145"/>
        <end position="163"/>
    </location>
</feature>
<dbReference type="Proteomes" id="UP000460416">
    <property type="component" value="Unassembled WGS sequence"/>
</dbReference>
<evidence type="ECO:0000313" key="2">
    <source>
        <dbReference type="EMBL" id="MUP41007.1"/>
    </source>
</evidence>
<dbReference type="RefSeq" id="WP_156272881.1">
    <property type="nucleotide sequence ID" value="NZ_BAABGI010000005.1"/>
</dbReference>
<feature type="transmembrane region" description="Helical" evidence="1">
    <location>
        <begin position="67"/>
        <end position="86"/>
    </location>
</feature>
<comment type="caution">
    <text evidence="2">The sequence shown here is derived from an EMBL/GenBank/DDBJ whole genome shotgun (WGS) entry which is preliminary data.</text>
</comment>
<keyword evidence="1" id="KW-1133">Transmembrane helix</keyword>